<keyword evidence="9" id="KW-0456">Lyase</keyword>
<dbReference type="InterPro" id="IPR000031">
    <property type="entry name" value="PurE_dom"/>
</dbReference>
<dbReference type="EC" id="4.1.1.21" evidence="4"/>
<dbReference type="InterPro" id="IPR054350">
    <property type="entry name" value="PurT/PurK_preATP-grasp"/>
</dbReference>
<dbReference type="GO" id="GO:0004638">
    <property type="term" value="F:phosphoribosylaminoimidazole carboxylase activity"/>
    <property type="evidence" value="ECO:0007669"/>
    <property type="project" value="UniProtKB-EC"/>
</dbReference>
<dbReference type="SUPFAM" id="SSF56059">
    <property type="entry name" value="Glutathione synthetase ATP-binding domain-like"/>
    <property type="match status" value="1"/>
</dbReference>
<dbReference type="InterPro" id="IPR033747">
    <property type="entry name" value="PurE_ClassI"/>
</dbReference>
<dbReference type="EMBL" id="JALJOQ010000142">
    <property type="protein sequence ID" value="KAK9794063.1"/>
    <property type="molecule type" value="Genomic_DNA"/>
</dbReference>
<dbReference type="NCBIfam" id="NF004679">
    <property type="entry name" value="PRK06019.1-5"/>
    <property type="match status" value="1"/>
</dbReference>
<dbReference type="SUPFAM" id="SSF52255">
    <property type="entry name" value="N5-CAIR mutase (phosphoribosylaminoimidazole carboxylase, PurE)"/>
    <property type="match status" value="1"/>
</dbReference>
<dbReference type="PANTHER" id="PTHR11609">
    <property type="entry name" value="PURINE BIOSYNTHESIS PROTEIN 6/7, PUR6/7"/>
    <property type="match status" value="1"/>
</dbReference>
<evidence type="ECO:0000313" key="15">
    <source>
        <dbReference type="Proteomes" id="UP001465755"/>
    </source>
</evidence>
<dbReference type="NCBIfam" id="TIGR01161">
    <property type="entry name" value="purK"/>
    <property type="match status" value="1"/>
</dbReference>
<evidence type="ECO:0000256" key="7">
    <source>
        <dbReference type="ARBA" id="ARBA00022793"/>
    </source>
</evidence>
<dbReference type="Gene3D" id="3.40.50.20">
    <property type="match status" value="1"/>
</dbReference>
<keyword evidence="5 11" id="KW-0547">Nucleotide-binding</keyword>
<evidence type="ECO:0000256" key="4">
    <source>
        <dbReference type="ARBA" id="ARBA00012329"/>
    </source>
</evidence>
<dbReference type="Gene3D" id="3.40.50.1970">
    <property type="match status" value="1"/>
</dbReference>
<name>A0AAW1NPM4_9CHLO</name>
<proteinExistence type="inferred from homology"/>
<dbReference type="NCBIfam" id="TIGR01162">
    <property type="entry name" value="purE"/>
    <property type="match status" value="1"/>
</dbReference>
<dbReference type="InterPro" id="IPR016301">
    <property type="entry name" value="Ade2_fungi/plant"/>
</dbReference>
<dbReference type="InterPro" id="IPR003135">
    <property type="entry name" value="ATP-grasp_carboxylate-amine"/>
</dbReference>
<dbReference type="AlphaFoldDB" id="A0AAW1NPM4"/>
<evidence type="ECO:0000313" key="14">
    <source>
        <dbReference type="EMBL" id="KAK9794063.1"/>
    </source>
</evidence>
<dbReference type="Pfam" id="PF02222">
    <property type="entry name" value="ATP-grasp"/>
    <property type="match status" value="1"/>
</dbReference>
<dbReference type="InterPro" id="IPR011761">
    <property type="entry name" value="ATP-grasp"/>
</dbReference>
<keyword evidence="7" id="KW-0210">Decarboxylase</keyword>
<feature type="region of interest" description="Disordered" evidence="12">
    <location>
        <begin position="1"/>
        <end position="22"/>
    </location>
</feature>
<evidence type="ECO:0000256" key="2">
    <source>
        <dbReference type="ARBA" id="ARBA00004747"/>
    </source>
</evidence>
<dbReference type="InterPro" id="IPR016185">
    <property type="entry name" value="PreATP-grasp_dom_sf"/>
</dbReference>
<dbReference type="Gene3D" id="3.30.1490.20">
    <property type="entry name" value="ATP-grasp fold, A domain"/>
    <property type="match status" value="1"/>
</dbReference>
<evidence type="ECO:0000256" key="8">
    <source>
        <dbReference type="ARBA" id="ARBA00022840"/>
    </source>
</evidence>
<comment type="similarity">
    <text evidence="3">In the C-terminal section; belongs to the AIR carboxylase family. Class I subfamily.</text>
</comment>
<dbReference type="GO" id="GO:0005524">
    <property type="term" value="F:ATP binding"/>
    <property type="evidence" value="ECO:0007669"/>
    <property type="project" value="UniProtKB-UniRule"/>
</dbReference>
<dbReference type="GO" id="GO:0046872">
    <property type="term" value="F:metal ion binding"/>
    <property type="evidence" value="ECO:0007669"/>
    <property type="project" value="InterPro"/>
</dbReference>
<accession>A0AAW1NPM4</accession>
<dbReference type="PROSITE" id="PS50975">
    <property type="entry name" value="ATP_GRASP"/>
    <property type="match status" value="1"/>
</dbReference>
<gene>
    <name evidence="14" type="ORF">WJX73_002964</name>
</gene>
<evidence type="ECO:0000256" key="10">
    <source>
        <dbReference type="ARBA" id="ARBA00031607"/>
    </source>
</evidence>
<keyword evidence="8 11" id="KW-0067">ATP-binding</keyword>
<organism evidence="14 15">
    <name type="scientific">Symbiochloris irregularis</name>
    <dbReference type="NCBI Taxonomy" id="706552"/>
    <lineage>
        <taxon>Eukaryota</taxon>
        <taxon>Viridiplantae</taxon>
        <taxon>Chlorophyta</taxon>
        <taxon>core chlorophytes</taxon>
        <taxon>Trebouxiophyceae</taxon>
        <taxon>Trebouxiales</taxon>
        <taxon>Trebouxiaceae</taxon>
        <taxon>Symbiochloris</taxon>
    </lineage>
</organism>
<dbReference type="Pfam" id="PF22660">
    <property type="entry name" value="RS_preATP-grasp-like"/>
    <property type="match status" value="1"/>
</dbReference>
<dbReference type="InterPro" id="IPR005875">
    <property type="entry name" value="PurK"/>
</dbReference>
<keyword evidence="15" id="KW-1185">Reference proteome</keyword>
<feature type="domain" description="ATP-grasp" evidence="13">
    <location>
        <begin position="131"/>
        <end position="319"/>
    </location>
</feature>
<dbReference type="HAMAP" id="MF_01928">
    <property type="entry name" value="PurK"/>
    <property type="match status" value="1"/>
</dbReference>
<dbReference type="InterPro" id="IPR013815">
    <property type="entry name" value="ATP_grasp_subdomain_1"/>
</dbReference>
<dbReference type="PIRSF" id="PIRSF001340">
    <property type="entry name" value="AIR_carboxylase"/>
    <property type="match status" value="1"/>
</dbReference>
<dbReference type="GO" id="GO:0006189">
    <property type="term" value="P:'de novo' IMP biosynthetic process"/>
    <property type="evidence" value="ECO:0007669"/>
    <property type="project" value="InterPro"/>
</dbReference>
<dbReference type="Pfam" id="PF00731">
    <property type="entry name" value="AIRC"/>
    <property type="match status" value="1"/>
</dbReference>
<evidence type="ECO:0000256" key="9">
    <source>
        <dbReference type="ARBA" id="ARBA00023239"/>
    </source>
</evidence>
<dbReference type="FunFam" id="3.30.470.20:FF:000037">
    <property type="entry name" value="Phosphoribosylaminoimidazole carboxylase, chloroplastic"/>
    <property type="match status" value="1"/>
</dbReference>
<evidence type="ECO:0000256" key="3">
    <source>
        <dbReference type="ARBA" id="ARBA00006114"/>
    </source>
</evidence>
<evidence type="ECO:0000256" key="5">
    <source>
        <dbReference type="ARBA" id="ARBA00022741"/>
    </source>
</evidence>
<dbReference type="HAMAP" id="MF_01929">
    <property type="entry name" value="PurE_classI"/>
    <property type="match status" value="1"/>
</dbReference>
<dbReference type="SMART" id="SM01001">
    <property type="entry name" value="AIRC"/>
    <property type="match status" value="1"/>
</dbReference>
<comment type="pathway">
    <text evidence="2">Purine metabolism; IMP biosynthesis via de novo pathway; 5-amino-1-(5-phospho-D-ribosyl)imidazole-4-carboxylate from 5-amino-1-(5-phospho-D-ribosyl)imidazole (carboxylase route): step 1/1.</text>
</comment>
<dbReference type="SUPFAM" id="SSF52440">
    <property type="entry name" value="PreATP-grasp domain"/>
    <property type="match status" value="1"/>
</dbReference>
<evidence type="ECO:0000259" key="13">
    <source>
        <dbReference type="PROSITE" id="PS50975"/>
    </source>
</evidence>
<sequence length="571" mass="59708">MSRTPADRSTAGRYRTQHEQGRFGQPGIQKVGVLGGGQLGKMLALDAARMGVNLSVLDPAQPACPAAVAAPQVVGSFQDPAAIRRFAAGLDILTVEIEHIDAEALEEVASHLTVEPEPATLRIIQDKLKQKEHFTAHDIAVAPFVGIASEADAQAAAARFGYPFMLKACRMAYDGRGNAAVNRPEDLSEAVTSLGGYGAGLYAEQWVPFDKELAVMVVRSRSGRVRAFPVVQTLHRDSILWVTEAPANVPPTQLAQAEDLAARTVSCLQGAGVFGVEMFALPDKGLMVNEVAPRPHNSGHYTIEACASSQFEQHLRAVLDWPLASTDLVVGASIMLNILGSGEGEEGLAAAHDLISRAYQTPGASVHWAPEAAAAGIARAEQGGAAPLSSPAAAGFSRSGAQPQVGIIMGSDSDFATMRAAAEALQEFDVACEVTVVSAHRTPLRLVEYGKSAHKRGIKVIIAGAGGAAHLPGMVAALTPLPVIGVPVTPPGAHLDGLDALLSIVQMPRGVPVATVAIGNAANAGLLAARILAAHDTSLLLRMQLYQEDMEKAVLQKAEKVEAAWRDSTAS</sequence>
<evidence type="ECO:0000256" key="12">
    <source>
        <dbReference type="SAM" id="MobiDB-lite"/>
    </source>
</evidence>
<evidence type="ECO:0000256" key="11">
    <source>
        <dbReference type="PROSITE-ProRule" id="PRU00409"/>
    </source>
</evidence>
<dbReference type="PANTHER" id="PTHR11609:SF5">
    <property type="entry name" value="PHOSPHORIBOSYLAMINOIMIDAZOLE CARBOXYLASE"/>
    <property type="match status" value="1"/>
</dbReference>
<reference evidence="14 15" key="1">
    <citation type="journal article" date="2024" name="Nat. Commun.">
        <title>Phylogenomics reveals the evolutionary origins of lichenization in chlorophyte algae.</title>
        <authorList>
            <person name="Puginier C."/>
            <person name="Libourel C."/>
            <person name="Otte J."/>
            <person name="Skaloud P."/>
            <person name="Haon M."/>
            <person name="Grisel S."/>
            <person name="Petersen M."/>
            <person name="Berrin J.G."/>
            <person name="Delaux P.M."/>
            <person name="Dal Grande F."/>
            <person name="Keller J."/>
        </authorList>
    </citation>
    <scope>NUCLEOTIDE SEQUENCE [LARGE SCALE GENOMIC DNA]</scope>
    <source>
        <strain evidence="14 15">SAG 2036</strain>
    </source>
</reference>
<comment type="catalytic activity">
    <reaction evidence="1">
        <text>5-amino-1-(5-phospho-D-ribosyl)imidazole-4-carboxylate + H(+) = 5-amino-1-(5-phospho-beta-D-ribosyl)imidazole + CO2</text>
        <dbReference type="Rhea" id="RHEA:10792"/>
        <dbReference type="ChEBI" id="CHEBI:15378"/>
        <dbReference type="ChEBI" id="CHEBI:16526"/>
        <dbReference type="ChEBI" id="CHEBI:77657"/>
        <dbReference type="ChEBI" id="CHEBI:137981"/>
        <dbReference type="EC" id="4.1.1.21"/>
    </reaction>
</comment>
<evidence type="ECO:0000256" key="1">
    <source>
        <dbReference type="ARBA" id="ARBA00001244"/>
    </source>
</evidence>
<keyword evidence="6" id="KW-0658">Purine biosynthesis</keyword>
<evidence type="ECO:0000256" key="6">
    <source>
        <dbReference type="ARBA" id="ARBA00022755"/>
    </source>
</evidence>
<protein>
    <recommendedName>
        <fullName evidence="4">phosphoribosylaminoimidazole carboxylase</fullName>
        <ecNumber evidence="4">4.1.1.21</ecNumber>
    </recommendedName>
    <alternativeName>
        <fullName evidence="10">AIR carboxylase</fullName>
    </alternativeName>
</protein>
<dbReference type="Gene3D" id="3.30.470.20">
    <property type="entry name" value="ATP-grasp fold, B domain"/>
    <property type="match status" value="1"/>
</dbReference>
<comment type="caution">
    <text evidence="14">The sequence shown here is derived from an EMBL/GenBank/DDBJ whole genome shotgun (WGS) entry which is preliminary data.</text>
</comment>
<dbReference type="Proteomes" id="UP001465755">
    <property type="component" value="Unassembled WGS sequence"/>
</dbReference>